<dbReference type="InterPro" id="IPR000571">
    <property type="entry name" value="Znf_CCCH"/>
</dbReference>
<feature type="domain" description="C3H1-type" evidence="3">
    <location>
        <begin position="256"/>
        <end position="287"/>
    </location>
</feature>
<dbReference type="Proteomes" id="UP001642464">
    <property type="component" value="Unassembled WGS sequence"/>
</dbReference>
<gene>
    <name evidence="4" type="ORF">SCF082_LOCUS5833</name>
</gene>
<feature type="non-terminal residue" evidence="4">
    <location>
        <position position="1"/>
    </location>
</feature>
<keyword evidence="1" id="KW-0479">Metal-binding</keyword>
<evidence type="ECO:0000256" key="1">
    <source>
        <dbReference type="PROSITE-ProRule" id="PRU00723"/>
    </source>
</evidence>
<keyword evidence="5" id="KW-1185">Reference proteome</keyword>
<evidence type="ECO:0000313" key="5">
    <source>
        <dbReference type="Proteomes" id="UP001642464"/>
    </source>
</evidence>
<evidence type="ECO:0000256" key="2">
    <source>
        <dbReference type="SAM" id="MobiDB-lite"/>
    </source>
</evidence>
<keyword evidence="1" id="KW-0863">Zinc-finger</keyword>
<feature type="zinc finger region" description="C3H1-type" evidence="1">
    <location>
        <begin position="256"/>
        <end position="287"/>
    </location>
</feature>
<comment type="caution">
    <text evidence="4">The sequence shown here is derived from an EMBL/GenBank/DDBJ whole genome shotgun (WGS) entry which is preliminary data.</text>
</comment>
<feature type="region of interest" description="Disordered" evidence="2">
    <location>
        <begin position="211"/>
        <end position="236"/>
    </location>
</feature>
<protein>
    <submittedName>
        <fullName evidence="4">Mitochondrial</fullName>
    </submittedName>
</protein>
<name>A0ABP0I8M7_9DINO</name>
<dbReference type="EMBL" id="CAXAMM010003201">
    <property type="protein sequence ID" value="CAK8998909.1"/>
    <property type="molecule type" value="Genomic_DNA"/>
</dbReference>
<accession>A0ABP0I8M7</accession>
<feature type="non-terminal residue" evidence="4">
    <location>
        <position position="999"/>
    </location>
</feature>
<evidence type="ECO:0000313" key="4">
    <source>
        <dbReference type="EMBL" id="CAK8998909.1"/>
    </source>
</evidence>
<organism evidence="4 5">
    <name type="scientific">Durusdinium trenchii</name>
    <dbReference type="NCBI Taxonomy" id="1381693"/>
    <lineage>
        <taxon>Eukaryota</taxon>
        <taxon>Sar</taxon>
        <taxon>Alveolata</taxon>
        <taxon>Dinophyceae</taxon>
        <taxon>Suessiales</taxon>
        <taxon>Symbiodiniaceae</taxon>
        <taxon>Durusdinium</taxon>
    </lineage>
</organism>
<proteinExistence type="predicted"/>
<dbReference type="PROSITE" id="PS50103">
    <property type="entry name" value="ZF_C3H1"/>
    <property type="match status" value="1"/>
</dbReference>
<feature type="region of interest" description="Disordered" evidence="2">
    <location>
        <begin position="1"/>
        <end position="22"/>
    </location>
</feature>
<reference evidence="4 5" key="1">
    <citation type="submission" date="2024-02" db="EMBL/GenBank/DDBJ databases">
        <authorList>
            <person name="Chen Y."/>
            <person name="Shah S."/>
            <person name="Dougan E. K."/>
            <person name="Thang M."/>
            <person name="Chan C."/>
        </authorList>
    </citation>
    <scope>NUCLEOTIDE SEQUENCE [LARGE SCALE GENOMIC DNA]</scope>
</reference>
<evidence type="ECO:0000259" key="3">
    <source>
        <dbReference type="PROSITE" id="PS50103"/>
    </source>
</evidence>
<keyword evidence="1" id="KW-0862">Zinc</keyword>
<sequence length="999" mass="112801">ERDDTAEPSRLPVAERNSRLEDQKRRLVGLHFSPESEPSHKLVDTINQMGVDQTLEWIPWEKLNNRASEITHTQKDFKLSFDHSGNVKVAQKHTCPDMVMNGELMVRQALNRRARAFDLTQLCSYQVMESWHERVFELLHRESVSNALPITIGQIREADQMLFRKLAERTQGALTQRPDGTKPMQVVFNECMNHPEVQFCLIPRVKVAKADPPSLSSVQPNARNKPKGKGLGKVRNEFNKDPKQQALPAGCNQMTPQNKPICNTFNRGKCTFAKEGKRCKFGFHGDEPGGKRPRLETNEIPLSRRLPIFPDAQHSSRAIFCEVFAGCGRLSRFAQLAGFATLAIDGPRNQHLPESPILNLDLVEKPMQDCLLRVVSDVRPAFIHVAIPCGTGSRAREKPIPRHLKQAGAPEPRQLRDKNFLLGFPDLSPNERARVEAANELARFTIQLFSVAVAQGTILCIENPLNSWMWGVLTHFANTLLPQNQAIVWHSMHNIEFSNCAHGGERPKMTLFKCTHPCLQALHARCPGNHAHKPYALTRNHGGWQFDTAKESEYPPLLCKRVVNLVRECLKDRFDFHVDRASSGHRQTKHSRALIPEYHHITKHPPAAHLSYKELPPLQRGDIFGEEDKLNGVANDESMQFGVYHTPSQFVKLAQMARHPCDHLFSVEDNTRDNLFDFLTTGPNYIAKQRIEFARRVAIMAKELQPEEDRFFSTLPMHAQSVLRGKRLLLFRELLKQCGCPDLEPANLILGTDLVGTPSKSPLFDTKIKPATLTPEYALLTSTWQRKKMEARNIHGDDPELSVLLWDTTLKEDDLVALCKWTIDVMATVQPKHILPGDETDSVVVFTDAAYENDVATWGIVVLDAASGLRTSVGGIVPKQLADAWHTFGVEQVITLAEAFAVLLARHMFRSYLLRRKVLFFVDNEGARFSLIKASSASLPLLLIVQLFHSCSEYDLCLPWIERVPSPSNIADLPSRDKNDDALRMIDGTPWLDLSSVDE</sequence>